<reference evidence="1 2" key="1">
    <citation type="submission" date="2019-10" db="EMBL/GenBank/DDBJ databases">
        <title>New genus of Silvanigrellaceae.</title>
        <authorList>
            <person name="Pitt A."/>
            <person name="Hahn M.W."/>
        </authorList>
    </citation>
    <scope>NUCLEOTIDE SEQUENCE [LARGE SCALE GENOMIC DNA]</scope>
    <source>
        <strain evidence="1 2">33A1-SZDP</strain>
    </source>
</reference>
<dbReference type="EMBL" id="WFLN01000010">
    <property type="protein sequence ID" value="KAB8027964.1"/>
    <property type="molecule type" value="Genomic_DNA"/>
</dbReference>
<gene>
    <name evidence="1" type="ORF">GCL57_12990</name>
</gene>
<sequence length="257" mass="29842">MSKKIEFENHFSARVLEIFFPEGYHVHSNEDILNLKNLWIANLKSWHSPYTCLIDFRDFDIKPELIPAFENTLKFFKNFFMRKIIGFYEDELKKPHVKIEMIFGYENAIKQTGLARGRGIQKVKGDLRSSIQIDNDFNAHVMEITFAEHVDFSNNADIQILKSKLQNILMMWHTPYSIMFNCVNCTFSPETHSEFVKVERFLKGFFCKAIIGYAPKEAKETYPFITFRSRHLAAASLENSGIDSGEIANCSTRKIGT</sequence>
<dbReference type="Proteomes" id="UP000442694">
    <property type="component" value="Unassembled WGS sequence"/>
</dbReference>
<accession>A0A833JAB2</accession>
<proteinExistence type="predicted"/>
<evidence type="ECO:0000313" key="2">
    <source>
        <dbReference type="Proteomes" id="UP000442694"/>
    </source>
</evidence>
<dbReference type="RefSeq" id="WP_152213786.1">
    <property type="nucleotide sequence ID" value="NZ_WFLN01000010.1"/>
</dbReference>
<keyword evidence="2" id="KW-1185">Reference proteome</keyword>
<dbReference type="AlphaFoldDB" id="A0A833JAB2"/>
<comment type="caution">
    <text evidence="1">The sequence shown here is derived from an EMBL/GenBank/DDBJ whole genome shotgun (WGS) entry which is preliminary data.</text>
</comment>
<name>A0A833JAB2_9BACT</name>
<organism evidence="1 2">
    <name type="scientific">Fluviispira multicolorata</name>
    <dbReference type="NCBI Taxonomy" id="2654512"/>
    <lineage>
        <taxon>Bacteria</taxon>
        <taxon>Pseudomonadati</taxon>
        <taxon>Bdellovibrionota</taxon>
        <taxon>Oligoflexia</taxon>
        <taxon>Silvanigrellales</taxon>
        <taxon>Silvanigrellaceae</taxon>
        <taxon>Fluviispira</taxon>
    </lineage>
</organism>
<protein>
    <submittedName>
        <fullName evidence="1">Uncharacterized protein</fullName>
    </submittedName>
</protein>
<evidence type="ECO:0000313" key="1">
    <source>
        <dbReference type="EMBL" id="KAB8027964.1"/>
    </source>
</evidence>